<reference evidence="2 3" key="1">
    <citation type="submission" date="2019-10" db="EMBL/GenBank/DDBJ databases">
        <authorList>
            <person name="Palmer J.M."/>
        </authorList>
    </citation>
    <scope>NUCLEOTIDE SEQUENCE [LARGE SCALE GENOMIC DNA]</scope>
    <source>
        <strain evidence="2 3">TWF730</strain>
    </source>
</reference>
<dbReference type="Proteomes" id="UP001373714">
    <property type="component" value="Unassembled WGS sequence"/>
</dbReference>
<keyword evidence="3" id="KW-1185">Reference proteome</keyword>
<dbReference type="AlphaFoldDB" id="A0AAV9UX71"/>
<feature type="compositionally biased region" description="Acidic residues" evidence="1">
    <location>
        <begin position="80"/>
        <end position="91"/>
    </location>
</feature>
<proteinExistence type="predicted"/>
<accession>A0AAV9UX71</accession>
<gene>
    <name evidence="2" type="ORF">TWF730_009874</name>
</gene>
<dbReference type="EMBL" id="JAVHNS010000007">
    <property type="protein sequence ID" value="KAK6349117.1"/>
    <property type="molecule type" value="Genomic_DNA"/>
</dbReference>
<organism evidence="2 3">
    <name type="scientific">Orbilia blumenaviensis</name>
    <dbReference type="NCBI Taxonomy" id="1796055"/>
    <lineage>
        <taxon>Eukaryota</taxon>
        <taxon>Fungi</taxon>
        <taxon>Dikarya</taxon>
        <taxon>Ascomycota</taxon>
        <taxon>Pezizomycotina</taxon>
        <taxon>Orbiliomycetes</taxon>
        <taxon>Orbiliales</taxon>
        <taxon>Orbiliaceae</taxon>
        <taxon>Orbilia</taxon>
    </lineage>
</organism>
<protein>
    <submittedName>
        <fullName evidence="2">Uncharacterized protein</fullName>
    </submittedName>
</protein>
<evidence type="ECO:0000313" key="3">
    <source>
        <dbReference type="Proteomes" id="UP001373714"/>
    </source>
</evidence>
<evidence type="ECO:0000313" key="2">
    <source>
        <dbReference type="EMBL" id="KAK6349117.1"/>
    </source>
</evidence>
<evidence type="ECO:0000256" key="1">
    <source>
        <dbReference type="SAM" id="MobiDB-lite"/>
    </source>
</evidence>
<name>A0AAV9UX71_9PEZI</name>
<sequence>MSYSLYIITYDRGTHWETGRVKAYHWTFLIELSSSTGLKHQLRGMPGAYYYSGPEAIDPRNEEPGRSVIINHKNSKGNGGDDDEEEEEEEVPVVNGADGEEAATQIVIAKLEIGSVDESRLGDFEKACREAYVEKEEVEGGEGGWNCQNWCIGVLEGLKEKDMGKDVWYGKDELKGWLKEKDTSVMVES</sequence>
<comment type="caution">
    <text evidence="2">The sequence shown here is derived from an EMBL/GenBank/DDBJ whole genome shotgun (WGS) entry which is preliminary data.</text>
</comment>
<feature type="region of interest" description="Disordered" evidence="1">
    <location>
        <begin position="60"/>
        <end position="98"/>
    </location>
</feature>